<keyword evidence="2" id="KW-1185">Reference proteome</keyword>
<dbReference type="AlphaFoldDB" id="A0A849K1F9"/>
<reference evidence="1 2" key="1">
    <citation type="submission" date="2020-05" db="EMBL/GenBank/DDBJ databases">
        <title>Genome sequence of Isoptericola sp. JC619 isolated from Chilika lagoon, India.</title>
        <authorList>
            <person name="Kumar D."/>
            <person name="Appam K."/>
            <person name="Gandham S."/>
            <person name="Uppada J."/>
            <person name="Sasikala C."/>
            <person name="Venkata Ramana C."/>
        </authorList>
    </citation>
    <scope>NUCLEOTIDE SEQUENCE [LARGE SCALE GENOMIC DNA]</scope>
    <source>
        <strain evidence="1 2">JC619</strain>
    </source>
</reference>
<evidence type="ECO:0000313" key="2">
    <source>
        <dbReference type="Proteomes" id="UP000557204"/>
    </source>
</evidence>
<protein>
    <recommendedName>
        <fullName evidence="3">Excisionase family DNA binding protein</fullName>
    </recommendedName>
</protein>
<dbReference type="Proteomes" id="UP000557204">
    <property type="component" value="Unassembled WGS sequence"/>
</dbReference>
<proteinExistence type="predicted"/>
<sequence>MGGFMAVSEAAERLGVSVRQVQNLATRGELRKVARGLVDATSVERHLAVRIDSHTRAWSSSTAWAAISLLEGDQPDWLGVSQRSRLAKRLREISVDELVERSRGRAQVFRYAAHSSALRHLQHEVVHKREAELRLGLASSDAVDGYVAESALGGLVGRYGLARDDDGLVTLRATAMRLDVVRRLADRGPLLAAVDLAESLDVRERSAGRDALERALGEYRA</sequence>
<name>A0A849K1F9_9MICO</name>
<gene>
    <name evidence="1" type="ORF">HLI28_05480</name>
</gene>
<dbReference type="RefSeq" id="WP_171246503.1">
    <property type="nucleotide sequence ID" value="NZ_JABFAJ010000010.1"/>
</dbReference>
<evidence type="ECO:0008006" key="3">
    <source>
        <dbReference type="Google" id="ProtNLM"/>
    </source>
</evidence>
<accession>A0A849K1F9</accession>
<organism evidence="1 2">
    <name type="scientific">Isoptericola sediminis</name>
    <dbReference type="NCBI Taxonomy" id="2733572"/>
    <lineage>
        <taxon>Bacteria</taxon>
        <taxon>Bacillati</taxon>
        <taxon>Actinomycetota</taxon>
        <taxon>Actinomycetes</taxon>
        <taxon>Micrococcales</taxon>
        <taxon>Promicromonosporaceae</taxon>
        <taxon>Isoptericola</taxon>
    </lineage>
</organism>
<evidence type="ECO:0000313" key="1">
    <source>
        <dbReference type="EMBL" id="NNU26998.1"/>
    </source>
</evidence>
<comment type="caution">
    <text evidence="1">The sequence shown here is derived from an EMBL/GenBank/DDBJ whole genome shotgun (WGS) entry which is preliminary data.</text>
</comment>
<dbReference type="EMBL" id="JABFAJ010000010">
    <property type="protein sequence ID" value="NNU26998.1"/>
    <property type="molecule type" value="Genomic_DNA"/>
</dbReference>